<evidence type="ECO:0000256" key="1">
    <source>
        <dbReference type="SAM" id="MobiDB-lite"/>
    </source>
</evidence>
<feature type="transmembrane region" description="Helical" evidence="2">
    <location>
        <begin position="79"/>
        <end position="102"/>
    </location>
</feature>
<evidence type="ECO:0008006" key="5">
    <source>
        <dbReference type="Google" id="ProtNLM"/>
    </source>
</evidence>
<feature type="region of interest" description="Disordered" evidence="1">
    <location>
        <begin position="1"/>
        <end position="52"/>
    </location>
</feature>
<feature type="compositionally biased region" description="Pro residues" evidence="1">
    <location>
        <begin position="18"/>
        <end position="31"/>
    </location>
</feature>
<dbReference type="AlphaFoldDB" id="A0A6M1RAJ0"/>
<dbReference type="Proteomes" id="UP000483261">
    <property type="component" value="Unassembled WGS sequence"/>
</dbReference>
<feature type="transmembrane region" description="Helical" evidence="2">
    <location>
        <begin position="218"/>
        <end position="242"/>
    </location>
</feature>
<dbReference type="Pfam" id="PF24400">
    <property type="entry name" value="DUF7544"/>
    <property type="match status" value="1"/>
</dbReference>
<sequence>MSGVWPPPPGEQPQQGPATPPTSPQPQPAQPQPAWTQPAWPQPLPPAHKPGAIPLRPLGLGDMLDGAFRLVRFNPGATVGASVLVAAVAMAIPLGVTTAMTVTGDSLEWFGTTIEDPDYEPGNSEIIGMLVAFGSFFVGSVLQAIGAILVAGMISHVAHAAAIGRKLTLAQAWAATYGNRWRLIGLALFTGLVYVLVLAVAVTPVVVLAIVVDSPIPAILVGILMFLLLIVATLFLTVRLYLLAVPALMLERTGVFGAFRRAWQLSTRQFWRLFGIWLLATLIVGFASQIVSVPISLVASFVGIAQPDLYFIATIAGSAISTVVAAAIVAPFSGAVTNLQYLDQRIRKESYEVELMEQAGLLSR</sequence>
<evidence type="ECO:0000256" key="2">
    <source>
        <dbReference type="SAM" id="Phobius"/>
    </source>
</evidence>
<keyword evidence="4" id="KW-1185">Reference proteome</keyword>
<protein>
    <recommendedName>
        <fullName evidence="5">Glycerophosphoryl diester phosphodiesterase membrane domain-containing protein</fullName>
    </recommendedName>
</protein>
<proteinExistence type="predicted"/>
<feature type="transmembrane region" description="Helical" evidence="2">
    <location>
        <begin position="311"/>
        <end position="339"/>
    </location>
</feature>
<dbReference type="EMBL" id="JAALAA010000016">
    <property type="protein sequence ID" value="NGN94648.1"/>
    <property type="molecule type" value="Genomic_DNA"/>
</dbReference>
<evidence type="ECO:0000313" key="3">
    <source>
        <dbReference type="EMBL" id="NGN94648.1"/>
    </source>
</evidence>
<feature type="transmembrane region" description="Helical" evidence="2">
    <location>
        <begin position="270"/>
        <end position="291"/>
    </location>
</feature>
<evidence type="ECO:0000313" key="4">
    <source>
        <dbReference type="Proteomes" id="UP000483261"/>
    </source>
</evidence>
<gene>
    <name evidence="3" type="ORF">G5C66_18125</name>
</gene>
<feature type="compositionally biased region" description="Pro residues" evidence="1">
    <location>
        <begin position="1"/>
        <end position="11"/>
    </location>
</feature>
<organism evidence="3 4">
    <name type="scientific">Nocardioides turkmenicus</name>
    <dbReference type="NCBI Taxonomy" id="2711220"/>
    <lineage>
        <taxon>Bacteria</taxon>
        <taxon>Bacillati</taxon>
        <taxon>Actinomycetota</taxon>
        <taxon>Actinomycetes</taxon>
        <taxon>Propionibacteriales</taxon>
        <taxon>Nocardioidaceae</taxon>
        <taxon>Nocardioides</taxon>
    </lineage>
</organism>
<accession>A0A6M1RAJ0</accession>
<keyword evidence="2" id="KW-1133">Transmembrane helix</keyword>
<keyword evidence="2" id="KW-0812">Transmembrane</keyword>
<name>A0A6M1RAJ0_9ACTN</name>
<feature type="transmembrane region" description="Helical" evidence="2">
    <location>
        <begin position="186"/>
        <end position="212"/>
    </location>
</feature>
<reference evidence="3 4" key="1">
    <citation type="submission" date="2020-02" db="EMBL/GenBank/DDBJ databases">
        <title>Whole-genome analyses of novel actinobacteria.</title>
        <authorList>
            <person name="Sahin N."/>
        </authorList>
    </citation>
    <scope>NUCLEOTIDE SEQUENCE [LARGE SCALE GENOMIC DNA]</scope>
    <source>
        <strain evidence="3 4">KC13</strain>
    </source>
</reference>
<comment type="caution">
    <text evidence="3">The sequence shown here is derived from an EMBL/GenBank/DDBJ whole genome shotgun (WGS) entry which is preliminary data.</text>
</comment>
<dbReference type="RefSeq" id="WP_165112361.1">
    <property type="nucleotide sequence ID" value="NZ_JAALAA010000016.1"/>
</dbReference>
<dbReference type="InterPro" id="IPR055966">
    <property type="entry name" value="DUF7544"/>
</dbReference>
<keyword evidence="2" id="KW-0472">Membrane</keyword>